<feature type="non-terminal residue" evidence="1">
    <location>
        <position position="1"/>
    </location>
</feature>
<reference evidence="1" key="1">
    <citation type="journal article" date="2020" name="Stud. Mycol.">
        <title>101 Dothideomycetes genomes: a test case for predicting lifestyles and emergence of pathogens.</title>
        <authorList>
            <person name="Haridas S."/>
            <person name="Albert R."/>
            <person name="Binder M."/>
            <person name="Bloem J."/>
            <person name="Labutti K."/>
            <person name="Salamov A."/>
            <person name="Andreopoulos B."/>
            <person name="Baker S."/>
            <person name="Barry K."/>
            <person name="Bills G."/>
            <person name="Bluhm B."/>
            <person name="Cannon C."/>
            <person name="Castanera R."/>
            <person name="Culley D."/>
            <person name="Daum C."/>
            <person name="Ezra D."/>
            <person name="Gonzalez J."/>
            <person name="Henrissat B."/>
            <person name="Kuo A."/>
            <person name="Liang C."/>
            <person name="Lipzen A."/>
            <person name="Lutzoni F."/>
            <person name="Magnuson J."/>
            <person name="Mondo S."/>
            <person name="Nolan M."/>
            <person name="Ohm R."/>
            <person name="Pangilinan J."/>
            <person name="Park H.-J."/>
            <person name="Ramirez L."/>
            <person name="Alfaro M."/>
            <person name="Sun H."/>
            <person name="Tritt A."/>
            <person name="Yoshinaga Y."/>
            <person name="Zwiers L.-H."/>
            <person name="Turgeon B."/>
            <person name="Goodwin S."/>
            <person name="Spatafora J."/>
            <person name="Crous P."/>
            <person name="Grigoriev I."/>
        </authorList>
    </citation>
    <scope>NUCLEOTIDE SEQUENCE</scope>
    <source>
        <strain evidence="1">CBS 161.51</strain>
    </source>
</reference>
<keyword evidence="2" id="KW-1185">Reference proteome</keyword>
<evidence type="ECO:0000313" key="1">
    <source>
        <dbReference type="EMBL" id="KAF1935225.1"/>
    </source>
</evidence>
<feature type="non-terminal residue" evidence="1">
    <location>
        <position position="158"/>
    </location>
</feature>
<dbReference type="Proteomes" id="UP000800038">
    <property type="component" value="Unassembled WGS sequence"/>
</dbReference>
<gene>
    <name evidence="1" type="ORF">EJ02DRAFT_321114</name>
</gene>
<sequence>PPTIAATPGQASKITARKFKVPNPDPFDGDRKDYRRFRAQMQYKLAQDVLSIGSGPGTGEFWEFLDNQFSNKLYEERARRKLQSLRQGKQTLQNFNAEFMRLAYDAGEESNTSNLKTRYLTAIRNDLQDRMIAVDVPDHWNVQALMSRVAIIKENLFR</sequence>
<name>A0A6A5S3M0_9PLEO</name>
<dbReference type="EMBL" id="ML976297">
    <property type="protein sequence ID" value="KAF1935225.1"/>
    <property type="molecule type" value="Genomic_DNA"/>
</dbReference>
<proteinExistence type="predicted"/>
<evidence type="ECO:0000313" key="2">
    <source>
        <dbReference type="Proteomes" id="UP000800038"/>
    </source>
</evidence>
<dbReference type="OrthoDB" id="3903894at2759"/>
<protein>
    <submittedName>
        <fullName evidence="1">Uncharacterized protein</fullName>
    </submittedName>
</protein>
<organism evidence="1 2">
    <name type="scientific">Clathrospora elynae</name>
    <dbReference type="NCBI Taxonomy" id="706981"/>
    <lineage>
        <taxon>Eukaryota</taxon>
        <taxon>Fungi</taxon>
        <taxon>Dikarya</taxon>
        <taxon>Ascomycota</taxon>
        <taxon>Pezizomycotina</taxon>
        <taxon>Dothideomycetes</taxon>
        <taxon>Pleosporomycetidae</taxon>
        <taxon>Pleosporales</taxon>
        <taxon>Diademaceae</taxon>
        <taxon>Clathrospora</taxon>
    </lineage>
</organism>
<dbReference type="AlphaFoldDB" id="A0A6A5S3M0"/>
<accession>A0A6A5S3M0</accession>